<sequence length="583" mass="65748">MLHQPGTTDANQFMIHSNLTIYISEQAYTLVPVTNSDEPSLIISRPKNEIGLGPSGPPAKADRSVSAIAGVLGVISLIKSDYLVLIKSARRVTTVFKTAVFTPTSFSVYPISLEPNATLLENPDERYLLSVLKSHLDNAIGKMFFTYNTRNDSHDPLPWDLTSTLQRQTLLAKNSGDAAHGALWQRADDRFFWNRHLQARLIDLASDGASGKAYHRYILPVIFGFFEFKLATINGQNFTFGLISRRSRHRAGTRYFSRGINLDGDVSNFNETEMIMATVPSSLKPIKGLIKASYVQTRGSVPVFWTEINNLRYRPDLKIMDIPQTQDALRKHFEKQIEIYGDQYLVNLVNSSGYEKAVKEAYEKGIHALGNPRVHYTYFDFHHECKGLRFDRVQGLIDRLQEDLVQQGYYYEDKSLSSSPIKKQTSVVRSNCMDCLDRTNVVQSALAKWVLTAQLKQAGILNERESLDSHHDFMLLFRNLWADNADTVSKAYSGTGALKTDYTRFGVRSKQGALNDGINSAMRYIKNNFLDGPRQDSYDLFTGAWVVSSSSMNGSLRKGHAGSYRRVLGEGYSIFQQTVFIIF</sequence>
<dbReference type="PROSITE" id="PS50275">
    <property type="entry name" value="SAC"/>
    <property type="match status" value="1"/>
</dbReference>
<dbReference type="OrthoDB" id="405996at2759"/>
<dbReference type="Proteomes" id="UP000886653">
    <property type="component" value="Unassembled WGS sequence"/>
</dbReference>
<dbReference type="PANTHER" id="PTHR45662:SF2">
    <property type="entry name" value="PHOSPHATIDYLINOSITOL-3-PHOSPHATASE SAC1"/>
    <property type="match status" value="1"/>
</dbReference>
<protein>
    <recommendedName>
        <fullName evidence="1">SAC domain-containing protein</fullName>
    </recommendedName>
</protein>
<dbReference type="GO" id="GO:0043812">
    <property type="term" value="F:phosphatidylinositol-4-phosphate phosphatase activity"/>
    <property type="evidence" value="ECO:0007669"/>
    <property type="project" value="TreeGrafter"/>
</dbReference>
<reference evidence="2" key="1">
    <citation type="submission" date="2013-11" db="EMBL/GenBank/DDBJ databases">
        <title>Genome sequence of the fusiform rust pathogen reveals effectors for host alternation and coevolution with pine.</title>
        <authorList>
            <consortium name="DOE Joint Genome Institute"/>
            <person name="Smith K."/>
            <person name="Pendleton A."/>
            <person name="Kubisiak T."/>
            <person name="Anderson C."/>
            <person name="Salamov A."/>
            <person name="Aerts A."/>
            <person name="Riley R."/>
            <person name="Clum A."/>
            <person name="Lindquist E."/>
            <person name="Ence D."/>
            <person name="Campbell M."/>
            <person name="Kronenberg Z."/>
            <person name="Feau N."/>
            <person name="Dhillon B."/>
            <person name="Hamelin R."/>
            <person name="Burleigh J."/>
            <person name="Smith J."/>
            <person name="Yandell M."/>
            <person name="Nelson C."/>
            <person name="Grigoriev I."/>
            <person name="Davis J."/>
        </authorList>
    </citation>
    <scope>NUCLEOTIDE SEQUENCE</scope>
    <source>
        <strain evidence="2">G11</strain>
    </source>
</reference>
<dbReference type="GO" id="GO:0046856">
    <property type="term" value="P:phosphatidylinositol dephosphorylation"/>
    <property type="evidence" value="ECO:0007669"/>
    <property type="project" value="TreeGrafter"/>
</dbReference>
<proteinExistence type="predicted"/>
<dbReference type="AlphaFoldDB" id="A0A9P6NNS6"/>
<feature type="domain" description="SAC" evidence="1">
    <location>
        <begin position="159"/>
        <end position="494"/>
    </location>
</feature>
<dbReference type="Pfam" id="PF02383">
    <property type="entry name" value="Syja_N"/>
    <property type="match status" value="1"/>
</dbReference>
<gene>
    <name evidence="2" type="ORF">CROQUDRAFT_656205</name>
</gene>
<name>A0A9P6NNS6_9BASI</name>
<evidence type="ECO:0000259" key="1">
    <source>
        <dbReference type="PROSITE" id="PS50275"/>
    </source>
</evidence>
<evidence type="ECO:0000313" key="2">
    <source>
        <dbReference type="EMBL" id="KAG0147453.1"/>
    </source>
</evidence>
<dbReference type="InterPro" id="IPR002013">
    <property type="entry name" value="SAC_dom"/>
</dbReference>
<keyword evidence="3" id="KW-1185">Reference proteome</keyword>
<evidence type="ECO:0000313" key="3">
    <source>
        <dbReference type="Proteomes" id="UP000886653"/>
    </source>
</evidence>
<dbReference type="EMBL" id="MU167248">
    <property type="protein sequence ID" value="KAG0147453.1"/>
    <property type="molecule type" value="Genomic_DNA"/>
</dbReference>
<accession>A0A9P6NNS6</accession>
<comment type="caution">
    <text evidence="2">The sequence shown here is derived from an EMBL/GenBank/DDBJ whole genome shotgun (WGS) entry which is preliminary data.</text>
</comment>
<organism evidence="2 3">
    <name type="scientific">Cronartium quercuum f. sp. fusiforme G11</name>
    <dbReference type="NCBI Taxonomy" id="708437"/>
    <lineage>
        <taxon>Eukaryota</taxon>
        <taxon>Fungi</taxon>
        <taxon>Dikarya</taxon>
        <taxon>Basidiomycota</taxon>
        <taxon>Pucciniomycotina</taxon>
        <taxon>Pucciniomycetes</taxon>
        <taxon>Pucciniales</taxon>
        <taxon>Coleosporiaceae</taxon>
        <taxon>Cronartium</taxon>
    </lineage>
</organism>
<dbReference type="PANTHER" id="PTHR45662">
    <property type="entry name" value="PHOSPHATIDYLINOSITIDE PHOSPHATASE SAC1"/>
    <property type="match status" value="1"/>
</dbReference>
<dbReference type="GO" id="GO:0005783">
    <property type="term" value="C:endoplasmic reticulum"/>
    <property type="evidence" value="ECO:0007669"/>
    <property type="project" value="TreeGrafter"/>
</dbReference>